<dbReference type="Gene3D" id="1.10.1740.10">
    <property type="match status" value="1"/>
</dbReference>
<reference evidence="9" key="1">
    <citation type="journal article" date="2019" name="Int. J. Syst. Evol. Microbiol.">
        <title>The Global Catalogue of Microorganisms (GCM) 10K type strain sequencing project: providing services to taxonomists for standard genome sequencing and annotation.</title>
        <authorList>
            <consortium name="The Broad Institute Genomics Platform"/>
            <consortium name="The Broad Institute Genome Sequencing Center for Infectious Disease"/>
            <person name="Wu L."/>
            <person name="Ma J."/>
        </authorList>
    </citation>
    <scope>NUCLEOTIDE SEQUENCE [LARGE SCALE GENOMIC DNA]</scope>
    <source>
        <strain evidence="9">JCM 16929</strain>
    </source>
</reference>
<evidence type="ECO:0000313" key="9">
    <source>
        <dbReference type="Proteomes" id="UP001501490"/>
    </source>
</evidence>
<evidence type="ECO:0000256" key="1">
    <source>
        <dbReference type="ARBA" id="ARBA00010641"/>
    </source>
</evidence>
<dbReference type="Gene3D" id="1.10.10.10">
    <property type="entry name" value="Winged helix-like DNA-binding domain superfamily/Winged helix DNA-binding domain"/>
    <property type="match status" value="1"/>
</dbReference>
<dbReference type="PANTHER" id="PTHR43133:SF8">
    <property type="entry name" value="RNA POLYMERASE SIGMA FACTOR HI_1459-RELATED"/>
    <property type="match status" value="1"/>
</dbReference>
<dbReference type="NCBIfam" id="TIGR02937">
    <property type="entry name" value="sigma70-ECF"/>
    <property type="match status" value="1"/>
</dbReference>
<feature type="domain" description="RNA polymerase sigma-70 region 2" evidence="6">
    <location>
        <begin position="39"/>
        <end position="107"/>
    </location>
</feature>
<dbReference type="PANTHER" id="PTHR43133">
    <property type="entry name" value="RNA POLYMERASE ECF-TYPE SIGMA FACTO"/>
    <property type="match status" value="1"/>
</dbReference>
<dbReference type="SUPFAM" id="SSF88946">
    <property type="entry name" value="Sigma2 domain of RNA polymerase sigma factors"/>
    <property type="match status" value="1"/>
</dbReference>
<gene>
    <name evidence="8" type="ORF">GCM10022236_29230</name>
</gene>
<keyword evidence="3" id="KW-0731">Sigma factor</keyword>
<dbReference type="InterPro" id="IPR007630">
    <property type="entry name" value="RNA_pol_sigma70_r4"/>
</dbReference>
<keyword evidence="2" id="KW-0805">Transcription regulation</keyword>
<comment type="caution">
    <text evidence="8">The sequence shown here is derived from an EMBL/GenBank/DDBJ whole genome shotgun (WGS) entry which is preliminary data.</text>
</comment>
<dbReference type="InterPro" id="IPR007627">
    <property type="entry name" value="RNA_pol_sigma70_r2"/>
</dbReference>
<dbReference type="InterPro" id="IPR013324">
    <property type="entry name" value="RNA_pol_sigma_r3/r4-like"/>
</dbReference>
<accession>A0ABP7A560</accession>
<comment type="similarity">
    <text evidence="1">Belongs to the sigma-70 factor family. ECF subfamily.</text>
</comment>
<name>A0ABP7A560_9ACTN</name>
<organism evidence="8 9">
    <name type="scientific">Microlunatus ginsengisoli</name>
    <dbReference type="NCBI Taxonomy" id="363863"/>
    <lineage>
        <taxon>Bacteria</taxon>
        <taxon>Bacillati</taxon>
        <taxon>Actinomycetota</taxon>
        <taxon>Actinomycetes</taxon>
        <taxon>Propionibacteriales</taxon>
        <taxon>Propionibacteriaceae</taxon>
        <taxon>Microlunatus</taxon>
    </lineage>
</organism>
<evidence type="ECO:0000256" key="5">
    <source>
        <dbReference type="ARBA" id="ARBA00023163"/>
    </source>
</evidence>
<feature type="domain" description="RNA polymerase sigma-70 region 4" evidence="7">
    <location>
        <begin position="141"/>
        <end position="190"/>
    </location>
</feature>
<evidence type="ECO:0000256" key="2">
    <source>
        <dbReference type="ARBA" id="ARBA00023015"/>
    </source>
</evidence>
<evidence type="ECO:0000256" key="3">
    <source>
        <dbReference type="ARBA" id="ARBA00023082"/>
    </source>
</evidence>
<keyword evidence="5" id="KW-0804">Transcription</keyword>
<protein>
    <recommendedName>
        <fullName evidence="10">RNA polymerase sigma factor, sigma-70 family</fullName>
    </recommendedName>
</protein>
<evidence type="ECO:0000256" key="4">
    <source>
        <dbReference type="ARBA" id="ARBA00023125"/>
    </source>
</evidence>
<dbReference type="InterPro" id="IPR039425">
    <property type="entry name" value="RNA_pol_sigma-70-like"/>
</dbReference>
<proteinExistence type="inferred from homology"/>
<dbReference type="InterPro" id="IPR014284">
    <property type="entry name" value="RNA_pol_sigma-70_dom"/>
</dbReference>
<evidence type="ECO:0000259" key="6">
    <source>
        <dbReference type="Pfam" id="PF04542"/>
    </source>
</evidence>
<evidence type="ECO:0008006" key="10">
    <source>
        <dbReference type="Google" id="ProtNLM"/>
    </source>
</evidence>
<dbReference type="Proteomes" id="UP001501490">
    <property type="component" value="Unassembled WGS sequence"/>
</dbReference>
<sequence length="216" mass="23733">MLARGPDLAGPTSAMSEPALVADLVARARAGDQQAWNGLVDEFLPLVTAVIRRMRLPAVDADDVNQTVWLRLVEHLDDIREPLALAGWLSTVTRNEALRAIRARSRTLPFDLERSSLEVVVEDLAGDALIQWETHEALLAALDELPEKRRELLRLLLAEPPLSYREISARLGIPIGYIGPTRARALAQLRDTKAMRAFVDHEEGHDGGGGRDAAMG</sequence>
<keyword evidence="9" id="KW-1185">Reference proteome</keyword>
<dbReference type="Pfam" id="PF04545">
    <property type="entry name" value="Sigma70_r4"/>
    <property type="match status" value="1"/>
</dbReference>
<dbReference type="Pfam" id="PF04542">
    <property type="entry name" value="Sigma70_r2"/>
    <property type="match status" value="1"/>
</dbReference>
<evidence type="ECO:0000313" key="8">
    <source>
        <dbReference type="EMBL" id="GAA3625067.1"/>
    </source>
</evidence>
<dbReference type="EMBL" id="BAABAB010000021">
    <property type="protein sequence ID" value="GAA3625067.1"/>
    <property type="molecule type" value="Genomic_DNA"/>
</dbReference>
<dbReference type="InterPro" id="IPR013325">
    <property type="entry name" value="RNA_pol_sigma_r2"/>
</dbReference>
<evidence type="ECO:0000259" key="7">
    <source>
        <dbReference type="Pfam" id="PF04545"/>
    </source>
</evidence>
<dbReference type="InterPro" id="IPR036388">
    <property type="entry name" value="WH-like_DNA-bd_sf"/>
</dbReference>
<keyword evidence="4" id="KW-0238">DNA-binding</keyword>
<dbReference type="SUPFAM" id="SSF88659">
    <property type="entry name" value="Sigma3 and sigma4 domains of RNA polymerase sigma factors"/>
    <property type="match status" value="1"/>
</dbReference>